<feature type="transmembrane region" description="Helical" evidence="5">
    <location>
        <begin position="207"/>
        <end position="229"/>
    </location>
</feature>
<protein>
    <recommendedName>
        <fullName evidence="6">Sugar phosphate transporter domain-containing protein</fullName>
    </recommendedName>
</protein>
<sequence>MGTRPREEKIVDGKRGSIKNVGGVAMLQLATFLMAVVFPMYNKYLFSGPLDTPMLATAAHRVSSFLGAVFIWMLSPASFYTRTKITRTSMWLKIMLIPLGFVINIGMSNLSLSFTTLALNQLVRSLSPVVIAVTSFLVENKMQSNGKFFTLCFLMIGVLLGVSASDDFDPLGITVCMISVIGQSISVVMTAYVMTSLVREDGSRIKLGIIDVLLYASLPTLALLLPGAYFRGEFEVCRESIRTLGFLRVAGYLSIGGVMAFIYSLCWMSLVRQTSSTFLGITTGCSCAFSIALSFHFFPQHAGLLSVAGIVMTIAAYFVNSVLTLREKYLEAANDQNDMEVDEEEVEELLGKKQRGAPVLIEADSLQKLVQSMLSSHESTKKAKPVS</sequence>
<accession>A0A7S3Z9D2</accession>
<feature type="transmembrane region" description="Helical" evidence="5">
    <location>
        <begin position="21"/>
        <end position="41"/>
    </location>
</feature>
<feature type="domain" description="Sugar phosphate transporter" evidence="6">
    <location>
        <begin position="25"/>
        <end position="319"/>
    </location>
</feature>
<evidence type="ECO:0000313" key="7">
    <source>
        <dbReference type="EMBL" id="CAE0675881.1"/>
    </source>
</evidence>
<keyword evidence="4 5" id="KW-0472">Membrane</keyword>
<gene>
    <name evidence="7" type="ORF">LGLO00237_LOCUS27658</name>
</gene>
<dbReference type="EMBL" id="HBIV01038882">
    <property type="protein sequence ID" value="CAE0675881.1"/>
    <property type="molecule type" value="Transcribed_RNA"/>
</dbReference>
<comment type="subcellular location">
    <subcellularLocation>
        <location evidence="1">Membrane</location>
        <topology evidence="1">Multi-pass membrane protein</topology>
    </subcellularLocation>
</comment>
<feature type="transmembrane region" description="Helical" evidence="5">
    <location>
        <begin position="118"/>
        <end position="136"/>
    </location>
</feature>
<dbReference type="AlphaFoldDB" id="A0A7S3Z9D2"/>
<feature type="transmembrane region" description="Helical" evidence="5">
    <location>
        <begin position="148"/>
        <end position="165"/>
    </location>
</feature>
<keyword evidence="3 5" id="KW-1133">Transmembrane helix</keyword>
<name>A0A7S3Z9D2_9EUKA</name>
<evidence type="ECO:0000256" key="4">
    <source>
        <dbReference type="ARBA" id="ARBA00023136"/>
    </source>
</evidence>
<feature type="transmembrane region" description="Helical" evidence="5">
    <location>
        <begin position="61"/>
        <end position="80"/>
    </location>
</feature>
<evidence type="ECO:0000256" key="5">
    <source>
        <dbReference type="SAM" id="Phobius"/>
    </source>
</evidence>
<feature type="transmembrane region" description="Helical" evidence="5">
    <location>
        <begin position="171"/>
        <end position="195"/>
    </location>
</feature>
<feature type="transmembrane region" description="Helical" evidence="5">
    <location>
        <begin position="304"/>
        <end position="323"/>
    </location>
</feature>
<keyword evidence="2 5" id="KW-0812">Transmembrane</keyword>
<feature type="transmembrane region" description="Helical" evidence="5">
    <location>
        <begin position="92"/>
        <end position="112"/>
    </location>
</feature>
<evidence type="ECO:0000256" key="3">
    <source>
        <dbReference type="ARBA" id="ARBA00022989"/>
    </source>
</evidence>
<evidence type="ECO:0000259" key="6">
    <source>
        <dbReference type="Pfam" id="PF03151"/>
    </source>
</evidence>
<feature type="transmembrane region" description="Helical" evidence="5">
    <location>
        <begin position="278"/>
        <end position="298"/>
    </location>
</feature>
<evidence type="ECO:0000256" key="2">
    <source>
        <dbReference type="ARBA" id="ARBA00022692"/>
    </source>
</evidence>
<dbReference type="GO" id="GO:0016020">
    <property type="term" value="C:membrane"/>
    <property type="evidence" value="ECO:0007669"/>
    <property type="project" value="UniProtKB-SubCell"/>
</dbReference>
<feature type="transmembrane region" description="Helical" evidence="5">
    <location>
        <begin position="249"/>
        <end position="271"/>
    </location>
</feature>
<dbReference type="InterPro" id="IPR004853">
    <property type="entry name" value="Sugar_P_trans_dom"/>
</dbReference>
<dbReference type="PANTHER" id="PTHR11132">
    <property type="entry name" value="SOLUTE CARRIER FAMILY 35"/>
    <property type="match status" value="1"/>
</dbReference>
<evidence type="ECO:0000256" key="1">
    <source>
        <dbReference type="ARBA" id="ARBA00004141"/>
    </source>
</evidence>
<dbReference type="InterPro" id="IPR037185">
    <property type="entry name" value="EmrE-like"/>
</dbReference>
<dbReference type="SUPFAM" id="SSF103481">
    <property type="entry name" value="Multidrug resistance efflux transporter EmrE"/>
    <property type="match status" value="1"/>
</dbReference>
<dbReference type="Pfam" id="PF03151">
    <property type="entry name" value="TPT"/>
    <property type="match status" value="1"/>
</dbReference>
<reference evidence="7" key="1">
    <citation type="submission" date="2021-01" db="EMBL/GenBank/DDBJ databases">
        <authorList>
            <person name="Corre E."/>
            <person name="Pelletier E."/>
            <person name="Niang G."/>
            <person name="Scheremetjew M."/>
            <person name="Finn R."/>
            <person name="Kale V."/>
            <person name="Holt S."/>
            <person name="Cochrane G."/>
            <person name="Meng A."/>
            <person name="Brown T."/>
            <person name="Cohen L."/>
        </authorList>
    </citation>
    <scope>NUCLEOTIDE SEQUENCE</scope>
    <source>
        <strain evidence="7">CCCM811</strain>
    </source>
</reference>
<organism evidence="7">
    <name type="scientific">Lotharella globosa</name>
    <dbReference type="NCBI Taxonomy" id="91324"/>
    <lineage>
        <taxon>Eukaryota</taxon>
        <taxon>Sar</taxon>
        <taxon>Rhizaria</taxon>
        <taxon>Cercozoa</taxon>
        <taxon>Chlorarachniophyceae</taxon>
        <taxon>Lotharella</taxon>
    </lineage>
</organism>
<dbReference type="InterPro" id="IPR050186">
    <property type="entry name" value="TPT_transporter"/>
</dbReference>
<proteinExistence type="predicted"/>